<evidence type="ECO:0000313" key="2">
    <source>
        <dbReference type="EMBL" id="MDQ0291152.1"/>
    </source>
</evidence>
<proteinExistence type="predicted"/>
<dbReference type="AlphaFoldDB" id="A0AAE3VIG6"/>
<gene>
    <name evidence="2" type="ORF">J3R75_003259</name>
</gene>
<feature type="domain" description="Pyrrolo-quinoline quinone repeat" evidence="1">
    <location>
        <begin position="143"/>
        <end position="297"/>
    </location>
</feature>
<dbReference type="Proteomes" id="UP001238163">
    <property type="component" value="Unassembled WGS sequence"/>
</dbReference>
<accession>A0AAE3VIG6</accession>
<reference evidence="2" key="1">
    <citation type="submission" date="2023-07" db="EMBL/GenBank/DDBJ databases">
        <title>Genomic Encyclopedia of Type Strains, Phase IV (KMG-IV): sequencing the most valuable type-strain genomes for metagenomic binning, comparative biology and taxonomic classification.</title>
        <authorList>
            <person name="Goeker M."/>
        </authorList>
    </citation>
    <scope>NUCLEOTIDE SEQUENCE</scope>
    <source>
        <strain evidence="2">DSM 24202</strain>
    </source>
</reference>
<dbReference type="SUPFAM" id="SSF50998">
    <property type="entry name" value="Quinoprotein alcohol dehydrogenase-like"/>
    <property type="match status" value="1"/>
</dbReference>
<dbReference type="InterPro" id="IPR002372">
    <property type="entry name" value="PQQ_rpt_dom"/>
</dbReference>
<dbReference type="PANTHER" id="PTHR34512">
    <property type="entry name" value="CELL SURFACE PROTEIN"/>
    <property type="match status" value="1"/>
</dbReference>
<dbReference type="EMBL" id="JAUSVL010000001">
    <property type="protein sequence ID" value="MDQ0291152.1"/>
    <property type="molecule type" value="Genomic_DNA"/>
</dbReference>
<dbReference type="Gene3D" id="2.130.10.10">
    <property type="entry name" value="YVTN repeat-like/Quinoprotein amine dehydrogenase"/>
    <property type="match status" value="1"/>
</dbReference>
<comment type="caution">
    <text evidence="2">The sequence shown here is derived from an EMBL/GenBank/DDBJ whole genome shotgun (WGS) entry which is preliminary data.</text>
</comment>
<dbReference type="Pfam" id="PF13360">
    <property type="entry name" value="PQQ_2"/>
    <property type="match status" value="1"/>
</dbReference>
<dbReference type="RefSeq" id="WP_307263525.1">
    <property type="nucleotide sequence ID" value="NZ_JAUSVL010000001.1"/>
</dbReference>
<dbReference type="InterPro" id="IPR011047">
    <property type="entry name" value="Quinoprotein_ADH-like_sf"/>
</dbReference>
<evidence type="ECO:0000313" key="3">
    <source>
        <dbReference type="Proteomes" id="UP001238163"/>
    </source>
</evidence>
<organism evidence="2 3">
    <name type="scientific">Oligosphaera ethanolica</name>
    <dbReference type="NCBI Taxonomy" id="760260"/>
    <lineage>
        <taxon>Bacteria</taxon>
        <taxon>Pseudomonadati</taxon>
        <taxon>Lentisphaerota</taxon>
        <taxon>Oligosphaeria</taxon>
        <taxon>Oligosphaerales</taxon>
        <taxon>Oligosphaeraceae</taxon>
        <taxon>Oligosphaera</taxon>
    </lineage>
</organism>
<keyword evidence="3" id="KW-1185">Reference proteome</keyword>
<name>A0AAE3VIG6_9BACT</name>
<dbReference type="InterPro" id="IPR015943">
    <property type="entry name" value="WD40/YVTN_repeat-like_dom_sf"/>
</dbReference>
<evidence type="ECO:0000259" key="1">
    <source>
        <dbReference type="Pfam" id="PF13360"/>
    </source>
</evidence>
<sequence length="486" mass="52898">MSTIAHSILVIFTGLCLLTAVVGIHAYVNYSPDLGLVYAEPGLDNSDQRQTATVAVTIGEHFERLLADDGIAFSDGEPWPGFRGPARDNIAAAAPSLQTDWGTDGPRVLWRQRLGEGYAAPAVAYGRVYVLDYLEEEEADALRCFVLADGRELWRRSYRNPMRRNHGKSRTIPAVAANTVVTLGPQAHVMATDASSGEFLWGSDLVREYGTEVPQWYAGQCPLIDHGAVILAPAGPEQLLLARDLRSGEVRWQLANVPGLKMSHGSVVPMRLHGVRQYVYAGIGGVVGVSEAGELLWFSREWQPPVWAPSPVQVADNRIFLTAGYGAGSALLEIDLQDGAWSTRQLGQWKATQAPACEQQTPIYYQGMLFTIQPKDAGALRAQLVAADPAQLPAVSASSGREQRFGIGPFLVADGCLWIVDDDGRLSVFRYRQGAFEQIASHRVLSGVDSWGPIAMADGLMLVRDDKAMACIDLRRETRLATQSAQ</sequence>
<protein>
    <submittedName>
        <fullName evidence="2">Outer membrane protein assembly factor BamB</fullName>
    </submittedName>
</protein>
<dbReference type="PANTHER" id="PTHR34512:SF30">
    <property type="entry name" value="OUTER MEMBRANE PROTEIN ASSEMBLY FACTOR BAMB"/>
    <property type="match status" value="1"/>
</dbReference>